<dbReference type="EMBL" id="CAJGYM010000050">
    <property type="protein sequence ID" value="CAD6195011.1"/>
    <property type="molecule type" value="Genomic_DNA"/>
</dbReference>
<dbReference type="Proteomes" id="UP000835052">
    <property type="component" value="Unassembled WGS sequence"/>
</dbReference>
<reference evidence="1" key="1">
    <citation type="submission" date="2020-10" db="EMBL/GenBank/DDBJ databases">
        <authorList>
            <person name="Kikuchi T."/>
        </authorList>
    </citation>
    <scope>NUCLEOTIDE SEQUENCE</scope>
    <source>
        <strain evidence="1">NKZ352</strain>
    </source>
</reference>
<organism evidence="1 2">
    <name type="scientific">Caenorhabditis auriculariae</name>
    <dbReference type="NCBI Taxonomy" id="2777116"/>
    <lineage>
        <taxon>Eukaryota</taxon>
        <taxon>Metazoa</taxon>
        <taxon>Ecdysozoa</taxon>
        <taxon>Nematoda</taxon>
        <taxon>Chromadorea</taxon>
        <taxon>Rhabditida</taxon>
        <taxon>Rhabditina</taxon>
        <taxon>Rhabditomorpha</taxon>
        <taxon>Rhabditoidea</taxon>
        <taxon>Rhabditidae</taxon>
        <taxon>Peloderinae</taxon>
        <taxon>Caenorhabditis</taxon>
    </lineage>
</organism>
<proteinExistence type="predicted"/>
<dbReference type="AlphaFoldDB" id="A0A8S1HKY9"/>
<name>A0A8S1HKY9_9PELO</name>
<protein>
    <submittedName>
        <fullName evidence="1">Uncharacterized protein</fullName>
    </submittedName>
</protein>
<evidence type="ECO:0000313" key="2">
    <source>
        <dbReference type="Proteomes" id="UP000835052"/>
    </source>
</evidence>
<sequence length="81" mass="8227">MEGFVAVSEWNNAMSVTLGWKEGTGMAVAMASGRGGGGGPGGVGSWSRGSKTTKRALLLLPTPFYRLSGVGAPSRLAEVLS</sequence>
<evidence type="ECO:0000313" key="1">
    <source>
        <dbReference type="EMBL" id="CAD6195011.1"/>
    </source>
</evidence>
<keyword evidence="2" id="KW-1185">Reference proteome</keyword>
<comment type="caution">
    <text evidence="1">The sequence shown here is derived from an EMBL/GenBank/DDBJ whole genome shotgun (WGS) entry which is preliminary data.</text>
</comment>
<gene>
    <name evidence="1" type="ORF">CAUJ_LOCUS10930</name>
</gene>
<accession>A0A8S1HKY9</accession>